<sequence length="165" mass="18961">MSLYSQWKQIAFEHTEEQQAVKFWNEYCAVEKAIYEKVLEGPTTTINGILAGLAEEYGVDNVTFVGFIDGINTSLQSEINLEELDENSTVELNIDLEKLYYNMLEANAEWLYTLPQWDNIFTEEKKKEIKKSYNSTKTVVKEDKIGRNEVCPCGSGKKYKKCCGK</sequence>
<protein>
    <submittedName>
        <fullName evidence="1">SEC-C domain-containing protein</fullName>
    </submittedName>
</protein>
<dbReference type="Pfam" id="PF02810">
    <property type="entry name" value="SEC-C"/>
    <property type="match status" value="1"/>
</dbReference>
<accession>A0ABS6G0X0</accession>
<dbReference type="NCBIfam" id="NF004088">
    <property type="entry name" value="PRK05590.1"/>
    <property type="match status" value="1"/>
</dbReference>
<gene>
    <name evidence="1" type="ORF">KQI88_06310</name>
</gene>
<proteinExistence type="predicted"/>
<dbReference type="InterPro" id="IPR004027">
    <property type="entry name" value="SEC_C_motif"/>
</dbReference>
<dbReference type="RefSeq" id="WP_216415507.1">
    <property type="nucleotide sequence ID" value="NZ_JAHLQK010000002.1"/>
</dbReference>
<dbReference type="PANTHER" id="PTHR33747:SF1">
    <property type="entry name" value="ADENYLATE CYCLASE-ASSOCIATED CAP C-TERMINAL DOMAIN-CONTAINING PROTEIN"/>
    <property type="match status" value="1"/>
</dbReference>
<name>A0ABS6G0X0_9FIRM</name>
<dbReference type="EMBL" id="JAHLQK010000002">
    <property type="protein sequence ID" value="MBU5676023.1"/>
    <property type="molecule type" value="Genomic_DNA"/>
</dbReference>
<dbReference type="Proteomes" id="UP000779508">
    <property type="component" value="Unassembled WGS sequence"/>
</dbReference>
<reference evidence="1 2" key="1">
    <citation type="submission" date="2021-06" db="EMBL/GenBank/DDBJ databases">
        <authorList>
            <person name="Sun Q."/>
            <person name="Li D."/>
        </authorList>
    </citation>
    <scope>NUCLEOTIDE SEQUENCE [LARGE SCALE GENOMIC DNA]</scope>
    <source>
        <strain evidence="1 2">MSJ-5</strain>
    </source>
</reference>
<organism evidence="1 2">
    <name type="scientific">Alkaliphilus flagellatus</name>
    <dbReference type="NCBI Taxonomy" id="2841507"/>
    <lineage>
        <taxon>Bacteria</taxon>
        <taxon>Bacillati</taxon>
        <taxon>Bacillota</taxon>
        <taxon>Clostridia</taxon>
        <taxon>Peptostreptococcales</taxon>
        <taxon>Natronincolaceae</taxon>
        <taxon>Alkaliphilus</taxon>
    </lineage>
</organism>
<comment type="caution">
    <text evidence="1">The sequence shown here is derived from an EMBL/GenBank/DDBJ whole genome shotgun (WGS) entry which is preliminary data.</text>
</comment>
<evidence type="ECO:0000313" key="2">
    <source>
        <dbReference type="Proteomes" id="UP000779508"/>
    </source>
</evidence>
<evidence type="ECO:0000313" key="1">
    <source>
        <dbReference type="EMBL" id="MBU5676023.1"/>
    </source>
</evidence>
<dbReference type="PANTHER" id="PTHR33747">
    <property type="entry name" value="UPF0225 PROTEIN SCO1677"/>
    <property type="match status" value="1"/>
</dbReference>
<keyword evidence="2" id="KW-1185">Reference proteome</keyword>